<dbReference type="GO" id="GO:0004040">
    <property type="term" value="F:amidase activity"/>
    <property type="evidence" value="ECO:0007669"/>
    <property type="project" value="UniProtKB-EC"/>
</dbReference>
<gene>
    <name evidence="2" type="ORF">GT360_06935</name>
</gene>
<dbReference type="SUPFAM" id="SSF75304">
    <property type="entry name" value="Amidase signature (AS) enzymes"/>
    <property type="match status" value="1"/>
</dbReference>
<dbReference type="PROSITE" id="PS00571">
    <property type="entry name" value="AMIDASES"/>
    <property type="match status" value="1"/>
</dbReference>
<dbReference type="InterPro" id="IPR036928">
    <property type="entry name" value="AS_sf"/>
</dbReference>
<evidence type="ECO:0000259" key="1">
    <source>
        <dbReference type="Pfam" id="PF01425"/>
    </source>
</evidence>
<dbReference type="InterPro" id="IPR023631">
    <property type="entry name" value="Amidase_dom"/>
</dbReference>
<dbReference type="NCBIfam" id="NF006169">
    <property type="entry name" value="PRK08310.1"/>
    <property type="match status" value="1"/>
</dbReference>
<feature type="domain" description="Amidase" evidence="1">
    <location>
        <begin position="23"/>
        <end position="199"/>
    </location>
</feature>
<proteinExistence type="predicted"/>
<dbReference type="PANTHER" id="PTHR46310:SF7">
    <property type="entry name" value="AMIDASE 1"/>
    <property type="match status" value="1"/>
</dbReference>
<dbReference type="AlphaFoldDB" id="A0A7Z2T2U7"/>
<protein>
    <submittedName>
        <fullName evidence="2">Amidase</fullName>
        <ecNumber evidence="2">3.5.1.4</ecNumber>
    </submittedName>
</protein>
<dbReference type="KEGG" id="vas:GT360_06935"/>
<sequence>MTVKYSDQSVYCAQGPKLLPALEHGVLDGLSFVFKDLFDIEGYVTGAGNPAWLNTHEPASKTSQLVLKLLSQGAKCLGRVQTDELAYSLNGVNIHYGTPLNPIAQDCLPGGSSSGSAVAVARGDVSFSLGTDTGGSVRVPASYCGLFGLRPTWGKLSLEHCFSLAKSFDTAGIFSQDLSIIERVYQALCGVEQNGNPSKTLLLDNTLSALMGDERLATIMRLIERSGISLIKSDLLGKGRYSLEELSLLFRQIQGYEIIDEHNDWLEQWQHTLDTPIQKRVEWSRTLSSHDYLQAKQRQNVFADWLEEELMKADAMLLLPTTPGAPLKLNMPDEELDRYRSDLMGLTSIAGLSGTPQLHIPLSGLKIGPCGVSLLGVKDSEMSVIQTAKMLTKGERE</sequence>
<dbReference type="RefSeq" id="WP_164648169.1">
    <property type="nucleotide sequence ID" value="NZ_CP047475.1"/>
</dbReference>
<dbReference type="Proteomes" id="UP000464262">
    <property type="component" value="Chromosome 1"/>
</dbReference>
<organism evidence="2 3">
    <name type="scientific">Vibrio astriarenae</name>
    <dbReference type="NCBI Taxonomy" id="1481923"/>
    <lineage>
        <taxon>Bacteria</taxon>
        <taxon>Pseudomonadati</taxon>
        <taxon>Pseudomonadota</taxon>
        <taxon>Gammaproteobacteria</taxon>
        <taxon>Vibrionales</taxon>
        <taxon>Vibrionaceae</taxon>
        <taxon>Vibrio</taxon>
    </lineage>
</organism>
<keyword evidence="3" id="KW-1185">Reference proteome</keyword>
<dbReference type="PANTHER" id="PTHR46310">
    <property type="entry name" value="AMIDASE 1"/>
    <property type="match status" value="1"/>
</dbReference>
<evidence type="ECO:0000313" key="2">
    <source>
        <dbReference type="EMBL" id="QIA63266.1"/>
    </source>
</evidence>
<keyword evidence="2" id="KW-0378">Hydrolase</keyword>
<dbReference type="Gene3D" id="3.90.1300.10">
    <property type="entry name" value="Amidase signature (AS) domain"/>
    <property type="match status" value="1"/>
</dbReference>
<evidence type="ECO:0000313" key="3">
    <source>
        <dbReference type="Proteomes" id="UP000464262"/>
    </source>
</evidence>
<dbReference type="EC" id="3.5.1.4" evidence="2"/>
<dbReference type="EMBL" id="CP047475">
    <property type="protein sequence ID" value="QIA63266.1"/>
    <property type="molecule type" value="Genomic_DNA"/>
</dbReference>
<name>A0A7Z2T2U7_9VIBR</name>
<dbReference type="Pfam" id="PF01425">
    <property type="entry name" value="Amidase"/>
    <property type="match status" value="1"/>
</dbReference>
<reference evidence="2 3" key="1">
    <citation type="submission" date="2020-01" db="EMBL/GenBank/DDBJ databases">
        <title>Whole genome and functional gene identification of agarase of Vibrio HN897.</title>
        <authorList>
            <person name="Liu Y."/>
            <person name="Zhao Z."/>
        </authorList>
    </citation>
    <scope>NUCLEOTIDE SEQUENCE [LARGE SCALE GENOMIC DNA]</scope>
    <source>
        <strain evidence="2 3">HN897</strain>
    </source>
</reference>
<dbReference type="InterPro" id="IPR020556">
    <property type="entry name" value="Amidase_CS"/>
</dbReference>
<accession>A0A7Z2T2U7</accession>